<evidence type="ECO:0000313" key="2">
    <source>
        <dbReference type="Proteomes" id="UP000050331"/>
    </source>
</evidence>
<dbReference type="Proteomes" id="UP000050331">
    <property type="component" value="Chromosome"/>
</dbReference>
<proteinExistence type="predicted"/>
<gene>
    <name evidence="1" type="ORF">AOX59_13465</name>
</gene>
<accession>A0A0U3WHY5</accession>
<organism evidence="1 2">
    <name type="scientific">Lentibacillus amyloliquefaciens</name>
    <dbReference type="NCBI Taxonomy" id="1472767"/>
    <lineage>
        <taxon>Bacteria</taxon>
        <taxon>Bacillati</taxon>
        <taxon>Bacillota</taxon>
        <taxon>Bacilli</taxon>
        <taxon>Bacillales</taxon>
        <taxon>Bacillaceae</taxon>
        <taxon>Lentibacillus</taxon>
    </lineage>
</organism>
<evidence type="ECO:0000313" key="1">
    <source>
        <dbReference type="EMBL" id="ALX49487.1"/>
    </source>
</evidence>
<dbReference type="AlphaFoldDB" id="A0A0U3WHY5"/>
<reference evidence="1 2" key="1">
    <citation type="submission" date="2016-01" db="EMBL/GenBank/DDBJ databases">
        <title>Complete genome sequence of strain Lentibacillus amyloliquefaciens LAM0015T isolated from saline sediment.</title>
        <authorList>
            <person name="Wang J.-L."/>
            <person name="He M.-X."/>
        </authorList>
    </citation>
    <scope>NUCLEOTIDE SEQUENCE [LARGE SCALE GENOMIC DNA]</scope>
    <source>
        <strain evidence="1 2">LAM0015</strain>
    </source>
</reference>
<protein>
    <submittedName>
        <fullName evidence="1">Uncharacterized protein</fullName>
    </submittedName>
</protein>
<dbReference type="STRING" id="1472767.AOX59_13465"/>
<dbReference type="RefSeq" id="WP_068446304.1">
    <property type="nucleotide sequence ID" value="NZ_CP013862.1"/>
</dbReference>
<dbReference type="KEGG" id="lao:AOX59_13465"/>
<dbReference type="EMBL" id="CP013862">
    <property type="protein sequence ID" value="ALX49487.1"/>
    <property type="molecule type" value="Genomic_DNA"/>
</dbReference>
<dbReference type="OrthoDB" id="2390271at2"/>
<keyword evidence="2" id="KW-1185">Reference proteome</keyword>
<sequence>MAKKIHIYDITMSNGEQFENIRIEGSISRNYSGIATDFIPVENTQGQTVELVKYQILKAELVDIEE</sequence>
<name>A0A0U3WHY5_9BACI</name>